<feature type="chain" id="PRO_5034083103" description="SGNH hydrolase-type esterase domain-containing protein" evidence="1">
    <location>
        <begin position="18"/>
        <end position="371"/>
    </location>
</feature>
<dbReference type="InterPro" id="IPR013830">
    <property type="entry name" value="SGNH_hydro"/>
</dbReference>
<evidence type="ECO:0000259" key="2">
    <source>
        <dbReference type="Pfam" id="PF13472"/>
    </source>
</evidence>
<evidence type="ECO:0000313" key="4">
    <source>
        <dbReference type="Proteomes" id="UP000663843"/>
    </source>
</evidence>
<keyword evidence="1" id="KW-0732">Signal</keyword>
<evidence type="ECO:0000256" key="1">
    <source>
        <dbReference type="SAM" id="SignalP"/>
    </source>
</evidence>
<dbReference type="EMBL" id="CAJMWT010003081">
    <property type="protein sequence ID" value="CAE6462838.1"/>
    <property type="molecule type" value="Genomic_DNA"/>
</dbReference>
<evidence type="ECO:0000313" key="3">
    <source>
        <dbReference type="EMBL" id="CAE6462838.1"/>
    </source>
</evidence>
<comment type="caution">
    <text evidence="3">The sequence shown here is derived from an EMBL/GenBank/DDBJ whole genome shotgun (WGS) entry which is preliminary data.</text>
</comment>
<sequence>MVKTSLAALFLATTASAASVVLLPDNKLLHKHGRWDANNGTWWPASGFKLVASNLTSFNLQLGEYTNWPSVAVSVSVDYEPFKQVNVSMGANSISIPSGAASKTRVVRMDVQASTGTRMHLKQIELNEGAKLKAYKPSPLRFQFIGDSLSAGYLNPNGVNDCWTFLSSQEFKADHNIMAQSGACLTDKECFGNIHGISYQYFVTEDTTYRWDYFVTEDTTYRWDVNHNYTTPWDFGRDLAPTHIIIYIGANDSSNNVTAEDFTTQLIKFLIRLRTLYRQQPFLVFSPWGWSDGTSPFWEFYPGAYDNAVKNRTLSGDRNVFLVNTTGWLQKDGVIPGDGHPNPAGQQQVQAKFGEWLKAFGVKPVGKWGNQ</sequence>
<dbReference type="InterPro" id="IPR036514">
    <property type="entry name" value="SGNH_hydro_sf"/>
</dbReference>
<dbReference type="Gene3D" id="3.40.50.1110">
    <property type="entry name" value="SGNH hydrolase"/>
    <property type="match status" value="1"/>
</dbReference>
<dbReference type="SUPFAM" id="SSF52266">
    <property type="entry name" value="SGNH hydrolase"/>
    <property type="match status" value="1"/>
</dbReference>
<dbReference type="InterPro" id="IPR052762">
    <property type="entry name" value="PCW_deacetylase/CE"/>
</dbReference>
<dbReference type="Proteomes" id="UP000663843">
    <property type="component" value="Unassembled WGS sequence"/>
</dbReference>
<dbReference type="PANTHER" id="PTHR37834">
    <property type="entry name" value="GDSL-LIKE LIPASE/ACYLHYDROLASE DOMAIN PROTEIN (AFU_ORTHOLOGUE AFUA_2G00620)"/>
    <property type="match status" value="1"/>
</dbReference>
<feature type="signal peptide" evidence="1">
    <location>
        <begin position="1"/>
        <end position="17"/>
    </location>
</feature>
<gene>
    <name evidence="3" type="ORF">RDB_LOCUS98252</name>
</gene>
<dbReference type="Gene3D" id="2.60.120.260">
    <property type="entry name" value="Galactose-binding domain-like"/>
    <property type="match status" value="1"/>
</dbReference>
<dbReference type="PANTHER" id="PTHR37834:SF2">
    <property type="entry name" value="ESTERASE, SGNH HYDROLASE-TYPE"/>
    <property type="match status" value="1"/>
</dbReference>
<reference evidence="3" key="1">
    <citation type="submission" date="2021-01" db="EMBL/GenBank/DDBJ databases">
        <authorList>
            <person name="Kaushik A."/>
        </authorList>
    </citation>
    <scope>NUCLEOTIDE SEQUENCE</scope>
    <source>
        <strain evidence="3">AG2-2IIIB</strain>
    </source>
</reference>
<feature type="domain" description="SGNH hydrolase-type esterase" evidence="2">
    <location>
        <begin position="144"/>
        <end position="347"/>
    </location>
</feature>
<protein>
    <recommendedName>
        <fullName evidence="2">SGNH hydrolase-type esterase domain-containing protein</fullName>
    </recommendedName>
</protein>
<proteinExistence type="predicted"/>
<organism evidence="3 4">
    <name type="scientific">Rhizoctonia solani</name>
    <dbReference type="NCBI Taxonomy" id="456999"/>
    <lineage>
        <taxon>Eukaryota</taxon>
        <taxon>Fungi</taxon>
        <taxon>Dikarya</taxon>
        <taxon>Basidiomycota</taxon>
        <taxon>Agaricomycotina</taxon>
        <taxon>Agaricomycetes</taxon>
        <taxon>Cantharellales</taxon>
        <taxon>Ceratobasidiaceae</taxon>
        <taxon>Rhizoctonia</taxon>
    </lineage>
</organism>
<name>A0A8H3GRV5_9AGAM</name>
<dbReference type="Pfam" id="PF13472">
    <property type="entry name" value="Lipase_GDSL_2"/>
    <property type="match status" value="1"/>
</dbReference>
<dbReference type="AlphaFoldDB" id="A0A8H3GRV5"/>
<accession>A0A8H3GRV5</accession>